<reference evidence="1" key="1">
    <citation type="submission" date="2014-11" db="EMBL/GenBank/DDBJ databases">
        <authorList>
            <person name="Amaro Gonzalez C."/>
        </authorList>
    </citation>
    <scope>NUCLEOTIDE SEQUENCE</scope>
</reference>
<sequence length="39" mass="4412">MICQFGYFSTREMTTCDPMKPAPPVTRTVLSNSFLELAK</sequence>
<evidence type="ECO:0000313" key="1">
    <source>
        <dbReference type="EMBL" id="JAH52747.1"/>
    </source>
</evidence>
<proteinExistence type="predicted"/>
<reference evidence="1" key="2">
    <citation type="journal article" date="2015" name="Fish Shellfish Immunol.">
        <title>Early steps in the European eel (Anguilla anguilla)-Vibrio vulnificus interaction in the gills: Role of the RtxA13 toxin.</title>
        <authorList>
            <person name="Callol A."/>
            <person name="Pajuelo D."/>
            <person name="Ebbesson L."/>
            <person name="Teles M."/>
            <person name="MacKenzie S."/>
            <person name="Amaro C."/>
        </authorList>
    </citation>
    <scope>NUCLEOTIDE SEQUENCE</scope>
</reference>
<protein>
    <submittedName>
        <fullName evidence="1">Uncharacterized protein</fullName>
    </submittedName>
</protein>
<organism evidence="1">
    <name type="scientific">Anguilla anguilla</name>
    <name type="common">European freshwater eel</name>
    <name type="synonym">Muraena anguilla</name>
    <dbReference type="NCBI Taxonomy" id="7936"/>
    <lineage>
        <taxon>Eukaryota</taxon>
        <taxon>Metazoa</taxon>
        <taxon>Chordata</taxon>
        <taxon>Craniata</taxon>
        <taxon>Vertebrata</taxon>
        <taxon>Euteleostomi</taxon>
        <taxon>Actinopterygii</taxon>
        <taxon>Neopterygii</taxon>
        <taxon>Teleostei</taxon>
        <taxon>Anguilliformes</taxon>
        <taxon>Anguillidae</taxon>
        <taxon>Anguilla</taxon>
    </lineage>
</organism>
<accession>A0A0E9TH38</accession>
<dbReference type="AlphaFoldDB" id="A0A0E9TH38"/>
<dbReference type="EMBL" id="GBXM01055830">
    <property type="protein sequence ID" value="JAH52747.1"/>
    <property type="molecule type" value="Transcribed_RNA"/>
</dbReference>
<name>A0A0E9TH38_ANGAN</name>